<accession>A0ABN0V3B8</accession>
<evidence type="ECO:0000256" key="1">
    <source>
        <dbReference type="SAM" id="MobiDB-lite"/>
    </source>
</evidence>
<sequence length="348" mass="37644">MTTPPPPQPPPFGPVPQPDPPPQPPPPPPPPSWRNSTVVAALVPTLVFGSIAAYTGWRALDATEQSADADQAGKRRDAKEDSEKQRADTGPLVSVTRGEAPILPSALVLKETRYAIGPAAHSVTWDDDFNAWLKAESARPTGLYAVRITVKALRDDTTIIQDFKLKNRNCPFEIAGVDEELNVNYKGTVVYPPPEGGSGEDVARDVLGFNVGQYDDTSARIMEKGFPKLGSGEMKTNHKVFLRHRFSTKTVTLEQNDARTFDIYFASDKECTFGLEMNVTSGSTDTWIEIPIAPAWRDGKEAAMAPGGHGFTNLIRPDPGKGLAFPPVGSPETPFAPSVEVMADDVNP</sequence>
<gene>
    <name evidence="2" type="ORF">GCM10010302_08070</name>
</gene>
<protein>
    <submittedName>
        <fullName evidence="2">Uncharacterized protein</fullName>
    </submittedName>
</protein>
<feature type="compositionally biased region" description="Pro residues" evidence="1">
    <location>
        <begin position="1"/>
        <end position="32"/>
    </location>
</feature>
<keyword evidence="3" id="KW-1185">Reference proteome</keyword>
<feature type="region of interest" description="Disordered" evidence="1">
    <location>
        <begin position="1"/>
        <end position="35"/>
    </location>
</feature>
<dbReference type="EMBL" id="BAAABV010000006">
    <property type="protein sequence ID" value="GAA0272853.1"/>
    <property type="molecule type" value="Genomic_DNA"/>
</dbReference>
<comment type="caution">
    <text evidence="2">The sequence shown here is derived from an EMBL/GenBank/DDBJ whole genome shotgun (WGS) entry which is preliminary data.</text>
</comment>
<dbReference type="RefSeq" id="WP_344152418.1">
    <property type="nucleotide sequence ID" value="NZ_BAAABV010000006.1"/>
</dbReference>
<evidence type="ECO:0000313" key="2">
    <source>
        <dbReference type="EMBL" id="GAA0272853.1"/>
    </source>
</evidence>
<feature type="compositionally biased region" description="Basic and acidic residues" evidence="1">
    <location>
        <begin position="71"/>
        <end position="87"/>
    </location>
</feature>
<reference evidence="2 3" key="1">
    <citation type="journal article" date="2019" name="Int. J. Syst. Evol. Microbiol.">
        <title>The Global Catalogue of Microorganisms (GCM) 10K type strain sequencing project: providing services to taxonomists for standard genome sequencing and annotation.</title>
        <authorList>
            <consortium name="The Broad Institute Genomics Platform"/>
            <consortium name="The Broad Institute Genome Sequencing Center for Infectious Disease"/>
            <person name="Wu L."/>
            <person name="Ma J."/>
        </authorList>
    </citation>
    <scope>NUCLEOTIDE SEQUENCE [LARGE SCALE GENOMIC DNA]</scope>
    <source>
        <strain evidence="2 3">JCM 4505</strain>
    </source>
</reference>
<dbReference type="Proteomes" id="UP001501867">
    <property type="component" value="Unassembled WGS sequence"/>
</dbReference>
<feature type="region of interest" description="Disordered" evidence="1">
    <location>
        <begin position="64"/>
        <end position="92"/>
    </location>
</feature>
<proteinExistence type="predicted"/>
<evidence type="ECO:0000313" key="3">
    <source>
        <dbReference type="Proteomes" id="UP001501867"/>
    </source>
</evidence>
<name>A0ABN0V3B8_9ACTN</name>
<organism evidence="2 3">
    <name type="scientific">Streptomyces polychromogenes</name>
    <dbReference type="NCBI Taxonomy" id="67342"/>
    <lineage>
        <taxon>Bacteria</taxon>
        <taxon>Bacillati</taxon>
        <taxon>Actinomycetota</taxon>
        <taxon>Actinomycetes</taxon>
        <taxon>Kitasatosporales</taxon>
        <taxon>Streptomycetaceae</taxon>
        <taxon>Streptomyces</taxon>
    </lineage>
</organism>